<protein>
    <submittedName>
        <fullName evidence="1">DNA-directed RNA polymerase beta' subunit</fullName>
    </submittedName>
</protein>
<evidence type="ECO:0000313" key="2">
    <source>
        <dbReference type="Proteomes" id="UP000094056"/>
    </source>
</evidence>
<proteinExistence type="predicted"/>
<sequence>MTKEQMTRIIQEQPDNSSYDEILRELAFARKIERGLEDSQANRTISNDEMKHRIKTWQE</sequence>
<accession>A0A1E3X6X1</accession>
<organism evidence="1 2">
    <name type="scientific">Candidatus Scalindua rubra</name>
    <dbReference type="NCBI Taxonomy" id="1872076"/>
    <lineage>
        <taxon>Bacteria</taxon>
        <taxon>Pseudomonadati</taxon>
        <taxon>Planctomycetota</taxon>
        <taxon>Candidatus Brocadiia</taxon>
        <taxon>Candidatus Brocadiales</taxon>
        <taxon>Candidatus Scalinduaceae</taxon>
        <taxon>Candidatus Scalindua</taxon>
    </lineage>
</organism>
<evidence type="ECO:0000313" key="1">
    <source>
        <dbReference type="EMBL" id="ODS31322.1"/>
    </source>
</evidence>
<keyword evidence="1" id="KW-0804">Transcription</keyword>
<reference evidence="1 2" key="1">
    <citation type="submission" date="2016-07" db="EMBL/GenBank/DDBJ databases">
        <title>Draft genome of Scalindua rubra, obtained from a brine-seawater interface in the Red Sea, sheds light on salt adaptation in anammox bacteria.</title>
        <authorList>
            <person name="Speth D.R."/>
            <person name="Lagkouvardos I."/>
            <person name="Wang Y."/>
            <person name="Qian P.-Y."/>
            <person name="Dutilh B.E."/>
            <person name="Jetten M.S."/>
        </authorList>
    </citation>
    <scope>NUCLEOTIDE SEQUENCE [LARGE SCALE GENOMIC DNA]</scope>
    <source>
        <strain evidence="1">BSI-1</strain>
    </source>
</reference>
<dbReference type="GO" id="GO:0000428">
    <property type="term" value="C:DNA-directed RNA polymerase complex"/>
    <property type="evidence" value="ECO:0007669"/>
    <property type="project" value="UniProtKB-KW"/>
</dbReference>
<keyword evidence="1" id="KW-0240">DNA-directed RNA polymerase</keyword>
<gene>
    <name evidence="1" type="ORF">SCARUB_03551</name>
</gene>
<dbReference type="AlphaFoldDB" id="A0A1E3X6X1"/>
<name>A0A1E3X6X1_9BACT</name>
<comment type="caution">
    <text evidence="1">The sequence shown here is derived from an EMBL/GenBank/DDBJ whole genome shotgun (WGS) entry which is preliminary data.</text>
</comment>
<dbReference type="EMBL" id="MAYW01000126">
    <property type="protein sequence ID" value="ODS31322.1"/>
    <property type="molecule type" value="Genomic_DNA"/>
</dbReference>
<dbReference type="Proteomes" id="UP000094056">
    <property type="component" value="Unassembled WGS sequence"/>
</dbReference>